<dbReference type="InterPro" id="IPR011042">
    <property type="entry name" value="6-blade_b-propeller_TolB-like"/>
</dbReference>
<evidence type="ECO:0000313" key="3">
    <source>
        <dbReference type="EMBL" id="SEK78288.1"/>
    </source>
</evidence>
<organism evidence="3 4">
    <name type="scientific">Atopomonas hussainii</name>
    <dbReference type="NCBI Taxonomy" id="1429083"/>
    <lineage>
        <taxon>Bacteria</taxon>
        <taxon>Pseudomonadati</taxon>
        <taxon>Pseudomonadota</taxon>
        <taxon>Gammaproteobacteria</taxon>
        <taxon>Pseudomonadales</taxon>
        <taxon>Pseudomonadaceae</taxon>
        <taxon>Atopomonas</taxon>
    </lineage>
</organism>
<reference evidence="3 4" key="1">
    <citation type="submission" date="2016-10" db="EMBL/GenBank/DDBJ databases">
        <authorList>
            <person name="de Groot N.N."/>
        </authorList>
    </citation>
    <scope>NUCLEOTIDE SEQUENCE [LARGE SCALE GENOMIC DNA]</scope>
    <source>
        <strain evidence="3 4">JCM 19513</strain>
    </source>
</reference>
<dbReference type="PANTHER" id="PTHR10009:SF18">
    <property type="entry name" value="PROTEIN YELLOW-LIKE PROTEIN"/>
    <property type="match status" value="1"/>
</dbReference>
<keyword evidence="4" id="KW-1185">Reference proteome</keyword>
<evidence type="ECO:0000313" key="4">
    <source>
        <dbReference type="Proteomes" id="UP000185766"/>
    </source>
</evidence>
<dbReference type="Proteomes" id="UP000185766">
    <property type="component" value="Unassembled WGS sequence"/>
</dbReference>
<accession>A0A1H7JUJ5</accession>
<comment type="subcellular location">
    <subcellularLocation>
        <location evidence="1">Secreted</location>
    </subcellularLocation>
</comment>
<keyword evidence="2" id="KW-0964">Secreted</keyword>
<gene>
    <name evidence="3" type="ORF">SAMN05216214_10554</name>
</gene>
<dbReference type="PANTHER" id="PTHR10009">
    <property type="entry name" value="PROTEIN YELLOW-RELATED"/>
    <property type="match status" value="1"/>
</dbReference>
<dbReference type="Gene3D" id="2.120.10.30">
    <property type="entry name" value="TolB, C-terminal domain"/>
    <property type="match status" value="1"/>
</dbReference>
<dbReference type="STRING" id="1429083.GCA_001885685_01373"/>
<evidence type="ECO:0000256" key="2">
    <source>
        <dbReference type="ARBA" id="ARBA00022525"/>
    </source>
</evidence>
<protein>
    <submittedName>
        <fullName evidence="3">Sugar lactone lactonase YvrE</fullName>
    </submittedName>
</protein>
<dbReference type="RefSeq" id="WP_074866240.1">
    <property type="nucleotide sequence ID" value="NZ_FOAS01000005.1"/>
</dbReference>
<sequence length="373" mass="40429">MRLAIRCLFVLLVLLAAAAVWLFSRYGGGEAYPDLSGPPLIPEDQLEIAASSAEPIGNVAVGADGRLFFTIHPESRPSTRLVEWRDGQAVPFPNAEIQSQLGELLGIVIDRKNQLWAVDHGLHGVNAAHILKFDLTSNRLVERFALPSSVAGLGSFVQDLQVSSDSRWVYLADASFVGQRAGIIVFDTHTQQARRVLDNHDSVSTQNWLIQTPSKAMRFLGGLVTMKVGVDGIVLSNDDAYLYYSAMSHDGLFRVPTSALQGGDDALIEASVERLGNKPLADGLSIDNAHGVYITDVEHGAVLRMKPDGSLTTLVKSAQIRWADALSFGPNGWLYLADSAIPDQVLQSKAHMASQAPYHIFRFRAPVSGVPGH</sequence>
<dbReference type="EMBL" id="FOAS01000005">
    <property type="protein sequence ID" value="SEK78288.1"/>
    <property type="molecule type" value="Genomic_DNA"/>
</dbReference>
<name>A0A1H7JUJ5_9GAMM</name>
<dbReference type="AlphaFoldDB" id="A0A1H7JUJ5"/>
<dbReference type="GO" id="GO:0005576">
    <property type="term" value="C:extracellular region"/>
    <property type="evidence" value="ECO:0007669"/>
    <property type="project" value="UniProtKB-SubCell"/>
</dbReference>
<dbReference type="SUPFAM" id="SSF63829">
    <property type="entry name" value="Calcium-dependent phosphotriesterase"/>
    <property type="match status" value="1"/>
</dbReference>
<proteinExistence type="predicted"/>
<evidence type="ECO:0000256" key="1">
    <source>
        <dbReference type="ARBA" id="ARBA00004613"/>
    </source>
</evidence>
<dbReference type="Pfam" id="PF03022">
    <property type="entry name" value="MRJP"/>
    <property type="match status" value="1"/>
</dbReference>
<dbReference type="InterPro" id="IPR017996">
    <property type="entry name" value="MRJP/yellow-related"/>
</dbReference>